<feature type="domain" description="Zn(2)-C6 fungal-type" evidence="8">
    <location>
        <begin position="14"/>
        <end position="44"/>
    </location>
</feature>
<dbReference type="CDD" id="cd00067">
    <property type="entry name" value="GAL4"/>
    <property type="match status" value="1"/>
</dbReference>
<dbReference type="Pfam" id="PF04082">
    <property type="entry name" value="Fungal_trans"/>
    <property type="match status" value="1"/>
</dbReference>
<feature type="region of interest" description="Disordered" evidence="7">
    <location>
        <begin position="806"/>
        <end position="834"/>
    </location>
</feature>
<sequence length="878" mass="93751">MTDSIRRRRRPAVSCTLCRRRKVRCNREVPCSNCVRSGNAPCVYDGPPPATTSAAAARSSASSAAVHPLLRRAGAGPEVSSEGLGLPLATPSPSSASTSSLPRPTATATASSVTSSVPASRDQSRQHDRHDVVAEMTTHLAGSFHMLSDAAGTPNSTAGSSRNNTTTTGTTRSTAPSIPRSVTHKGRTFGQSHWIGASLLFWDLIEMLEPHLMGLGPGQGTSPAAAAAKAGLLRCKTLARVIKARRSPAWPTPPTPDLPSRAVADALVACYLRTSERLYRVLHIPSFLSDYEAIWSSAAPHTDKDASFLIQLKLVLAIGAVTHDARFSLRASAIRWVYEAQTWLAEPKFKSRMLTLQSVQTHILLLLAQELVDISGDSVWIGAGALLRRAVHLGMHRDPAHLPRSSLLVSEMRRRLWNTILEVNIQFCVSAGAPPGLALEDADTLPPGNYDDEQLVEVTRAGDPEPKPDDCYTQTLLARALRKTLPVRLATARALNNIQQPQQQQYYQQNQYGGGPATAAYEQTLRLDGELRAAHRELCGTLEGFRHADATTSTTPSSSTASASATEAAAAAAGETSGKPAPFEVRAVDILFQRYIAFLHIPYVVASLSEKGYAFSRKAALEAALRTWYLVYPPGSAPKGDKDSTRGPGRAAASNDDDDSNVLARYTINGQGILRATVAKVPIIVAKELRMQRQEQCDTAMPMTTRPLMVLPLRPDLVAVLDGGRAWHRATLESGETNMKGFLLAHGVVAYVGYMADHQTLPDGDEELVKVLLGAMVESFEMSIPILEAQAARYGEPVGGDRSAVGVGASNSGPARNGEVGGGTGLSDAGGGSGGVVPGQDGWDPMLTDTLLGGAENDPMSWMLSDDEHVFAQGWLWG</sequence>
<dbReference type="Gene3D" id="4.10.240.10">
    <property type="entry name" value="Zn(2)-C6 fungal-type DNA-binding domain"/>
    <property type="match status" value="1"/>
</dbReference>
<dbReference type="SMART" id="SM00066">
    <property type="entry name" value="GAL4"/>
    <property type="match status" value="1"/>
</dbReference>
<evidence type="ECO:0000256" key="6">
    <source>
        <dbReference type="ARBA" id="ARBA00023242"/>
    </source>
</evidence>
<dbReference type="GO" id="GO:0001228">
    <property type="term" value="F:DNA-binding transcription activator activity, RNA polymerase II-specific"/>
    <property type="evidence" value="ECO:0007669"/>
    <property type="project" value="TreeGrafter"/>
</dbReference>
<evidence type="ECO:0000256" key="2">
    <source>
        <dbReference type="ARBA" id="ARBA00022833"/>
    </source>
</evidence>
<dbReference type="AlphaFoldDB" id="A0A136IJZ8"/>
<feature type="region of interest" description="Disordered" evidence="7">
    <location>
        <begin position="637"/>
        <end position="656"/>
    </location>
</feature>
<dbReference type="PANTHER" id="PTHR31944:SF131">
    <property type="entry name" value="HEME-RESPONSIVE ZINC FINGER TRANSCRIPTION FACTOR HAP1"/>
    <property type="match status" value="1"/>
</dbReference>
<evidence type="ECO:0000259" key="8">
    <source>
        <dbReference type="PROSITE" id="PS50048"/>
    </source>
</evidence>
<dbReference type="CDD" id="cd12148">
    <property type="entry name" value="fungal_TF_MHR"/>
    <property type="match status" value="1"/>
</dbReference>
<dbReference type="Pfam" id="PF00172">
    <property type="entry name" value="Zn_clus"/>
    <property type="match status" value="1"/>
</dbReference>
<protein>
    <recommendedName>
        <fullName evidence="8">Zn(2)-C6 fungal-type domain-containing protein</fullName>
    </recommendedName>
</protein>
<organism evidence="9 10">
    <name type="scientific">Microdochium bolleyi</name>
    <dbReference type="NCBI Taxonomy" id="196109"/>
    <lineage>
        <taxon>Eukaryota</taxon>
        <taxon>Fungi</taxon>
        <taxon>Dikarya</taxon>
        <taxon>Ascomycota</taxon>
        <taxon>Pezizomycotina</taxon>
        <taxon>Sordariomycetes</taxon>
        <taxon>Xylariomycetidae</taxon>
        <taxon>Xylariales</taxon>
        <taxon>Microdochiaceae</taxon>
        <taxon>Microdochium</taxon>
    </lineage>
</organism>
<keyword evidence="4" id="KW-0238">DNA-binding</keyword>
<dbReference type="SUPFAM" id="SSF57701">
    <property type="entry name" value="Zn2/Cys6 DNA-binding domain"/>
    <property type="match status" value="1"/>
</dbReference>
<dbReference type="PROSITE" id="PS00463">
    <property type="entry name" value="ZN2_CY6_FUNGAL_1"/>
    <property type="match status" value="1"/>
</dbReference>
<feature type="compositionally biased region" description="Low complexity" evidence="7">
    <location>
        <begin position="87"/>
        <end position="121"/>
    </location>
</feature>
<dbReference type="InterPro" id="IPR001138">
    <property type="entry name" value="Zn2Cys6_DnaBD"/>
</dbReference>
<feature type="region of interest" description="Disordered" evidence="7">
    <location>
        <begin position="74"/>
        <end position="129"/>
    </location>
</feature>
<keyword evidence="3" id="KW-0805">Transcription regulation</keyword>
<evidence type="ECO:0000256" key="7">
    <source>
        <dbReference type="SAM" id="MobiDB-lite"/>
    </source>
</evidence>
<dbReference type="InterPro" id="IPR036864">
    <property type="entry name" value="Zn2-C6_fun-type_DNA-bd_sf"/>
</dbReference>
<evidence type="ECO:0000313" key="9">
    <source>
        <dbReference type="EMBL" id="KXJ85302.1"/>
    </source>
</evidence>
<feature type="region of interest" description="Disordered" evidence="7">
    <location>
        <begin position="147"/>
        <end position="185"/>
    </location>
</feature>
<dbReference type="InParanoid" id="A0A136IJZ8"/>
<evidence type="ECO:0000256" key="4">
    <source>
        <dbReference type="ARBA" id="ARBA00023125"/>
    </source>
</evidence>
<feature type="compositionally biased region" description="Gly residues" evidence="7">
    <location>
        <begin position="819"/>
        <end position="834"/>
    </location>
</feature>
<dbReference type="GO" id="GO:0005634">
    <property type="term" value="C:nucleus"/>
    <property type="evidence" value="ECO:0007669"/>
    <property type="project" value="TreeGrafter"/>
</dbReference>
<reference evidence="10" key="1">
    <citation type="submission" date="2016-02" db="EMBL/GenBank/DDBJ databases">
        <title>Draft genome sequence of Microdochium bolleyi, a fungal endophyte of beachgrass.</title>
        <authorList>
            <consortium name="DOE Joint Genome Institute"/>
            <person name="David A.S."/>
            <person name="May G."/>
            <person name="Haridas S."/>
            <person name="Lim J."/>
            <person name="Wang M."/>
            <person name="Labutti K."/>
            <person name="Lipzen A."/>
            <person name="Barry K."/>
            <person name="Grigoriev I.V."/>
        </authorList>
    </citation>
    <scope>NUCLEOTIDE SEQUENCE [LARGE SCALE GENOMIC DNA]</scope>
    <source>
        <strain evidence="10">J235TASD1</strain>
    </source>
</reference>
<evidence type="ECO:0000256" key="5">
    <source>
        <dbReference type="ARBA" id="ARBA00023163"/>
    </source>
</evidence>
<dbReference type="PANTHER" id="PTHR31944">
    <property type="entry name" value="HEME-RESPONSIVE ZINC FINGER TRANSCRIPTION FACTOR HAP1"/>
    <property type="match status" value="1"/>
</dbReference>
<feature type="compositionally biased region" description="Low complexity" evidence="7">
    <location>
        <begin position="156"/>
        <end position="175"/>
    </location>
</feature>
<dbReference type="GO" id="GO:0006351">
    <property type="term" value="P:DNA-templated transcription"/>
    <property type="evidence" value="ECO:0007669"/>
    <property type="project" value="InterPro"/>
</dbReference>
<keyword evidence="1" id="KW-0479">Metal-binding</keyword>
<evidence type="ECO:0000256" key="1">
    <source>
        <dbReference type="ARBA" id="ARBA00022723"/>
    </source>
</evidence>
<dbReference type="EMBL" id="KQ964286">
    <property type="protein sequence ID" value="KXJ85302.1"/>
    <property type="molecule type" value="Genomic_DNA"/>
</dbReference>
<dbReference type="STRING" id="196109.A0A136IJZ8"/>
<accession>A0A136IJZ8</accession>
<dbReference type="SMART" id="SM00906">
    <property type="entry name" value="Fungal_trans"/>
    <property type="match status" value="1"/>
</dbReference>
<keyword evidence="5" id="KW-0804">Transcription</keyword>
<keyword evidence="10" id="KW-1185">Reference proteome</keyword>
<proteinExistence type="predicted"/>
<evidence type="ECO:0000256" key="3">
    <source>
        <dbReference type="ARBA" id="ARBA00023015"/>
    </source>
</evidence>
<dbReference type="GO" id="GO:0008270">
    <property type="term" value="F:zinc ion binding"/>
    <property type="evidence" value="ECO:0007669"/>
    <property type="project" value="InterPro"/>
</dbReference>
<gene>
    <name evidence="9" type="ORF">Micbo1qcDRAFT_198891</name>
</gene>
<dbReference type="OrthoDB" id="4337792at2759"/>
<dbReference type="GO" id="GO:0000978">
    <property type="term" value="F:RNA polymerase II cis-regulatory region sequence-specific DNA binding"/>
    <property type="evidence" value="ECO:0007669"/>
    <property type="project" value="TreeGrafter"/>
</dbReference>
<name>A0A136IJZ8_9PEZI</name>
<dbReference type="InterPro" id="IPR051430">
    <property type="entry name" value="Fungal_TF_Env_Response"/>
</dbReference>
<dbReference type="Proteomes" id="UP000070501">
    <property type="component" value="Unassembled WGS sequence"/>
</dbReference>
<keyword evidence="2" id="KW-0862">Zinc</keyword>
<keyword evidence="6" id="KW-0539">Nucleus</keyword>
<dbReference type="InterPro" id="IPR007219">
    <property type="entry name" value="XnlR_reg_dom"/>
</dbReference>
<evidence type="ECO:0000313" key="10">
    <source>
        <dbReference type="Proteomes" id="UP000070501"/>
    </source>
</evidence>
<dbReference type="PROSITE" id="PS50048">
    <property type="entry name" value="ZN2_CY6_FUNGAL_2"/>
    <property type="match status" value="1"/>
</dbReference>